<proteinExistence type="predicted"/>
<evidence type="ECO:0000313" key="2">
    <source>
        <dbReference type="EMBL" id="NDJ96823.1"/>
    </source>
</evidence>
<protein>
    <submittedName>
        <fullName evidence="2">GTP-binding protein 1 (Trinotate prediction)</fullName>
    </submittedName>
</protein>
<feature type="domain" description="Translation elongation factor EFTu-like" evidence="1">
    <location>
        <begin position="2"/>
        <end position="67"/>
    </location>
</feature>
<dbReference type="InterPro" id="IPR004161">
    <property type="entry name" value="EFTu-like_2"/>
</dbReference>
<dbReference type="InterPro" id="IPR050055">
    <property type="entry name" value="EF-Tu_GTPase"/>
</dbReference>
<accession>A0A6B2G7T0</accession>
<dbReference type="EMBL" id="GHBR01001678">
    <property type="protein sequence ID" value="NDJ96823.1"/>
    <property type="molecule type" value="Transcribed_RNA"/>
</dbReference>
<dbReference type="GO" id="GO:0003746">
    <property type="term" value="F:translation elongation factor activity"/>
    <property type="evidence" value="ECO:0007669"/>
    <property type="project" value="TreeGrafter"/>
</dbReference>
<organism evidence="2">
    <name type="scientific">Myxobolus squamalis</name>
    <name type="common">Myxosporean</name>
    <dbReference type="NCBI Taxonomy" id="59785"/>
    <lineage>
        <taxon>Eukaryota</taxon>
        <taxon>Metazoa</taxon>
        <taxon>Cnidaria</taxon>
        <taxon>Myxozoa</taxon>
        <taxon>Myxosporea</taxon>
        <taxon>Bivalvulida</taxon>
        <taxon>Platysporina</taxon>
        <taxon>Myxobolidae</taxon>
        <taxon>Myxobolus</taxon>
    </lineage>
</organism>
<dbReference type="Gene3D" id="2.40.30.10">
    <property type="entry name" value="Translation factors"/>
    <property type="match status" value="1"/>
</dbReference>
<dbReference type="CDD" id="cd03694">
    <property type="entry name" value="GTPBP_II"/>
    <property type="match status" value="1"/>
</dbReference>
<dbReference type="GO" id="GO:0005525">
    <property type="term" value="F:GTP binding"/>
    <property type="evidence" value="ECO:0007669"/>
    <property type="project" value="InterPro"/>
</dbReference>
<reference evidence="2" key="1">
    <citation type="submission" date="2018-11" db="EMBL/GenBank/DDBJ databases">
        <title>Myxobolus squamalis genome and transcriptome.</title>
        <authorList>
            <person name="Yahalomi D."/>
            <person name="Atkinson S.D."/>
            <person name="Neuhof M."/>
            <person name="Chang E.S."/>
            <person name="Philippe H."/>
            <person name="Cartwright P."/>
            <person name="Bartholomew J.L."/>
            <person name="Huchon D."/>
        </authorList>
    </citation>
    <scope>NUCLEOTIDE SEQUENCE</scope>
    <source>
        <strain evidence="2">71B08</strain>
        <tissue evidence="2">Whole</tissue>
    </source>
</reference>
<name>A0A6B2G7T0_MYXSQ</name>
<dbReference type="Pfam" id="PF03144">
    <property type="entry name" value="GTP_EFTU_D2"/>
    <property type="match status" value="1"/>
</dbReference>
<dbReference type="AlphaFoldDB" id="A0A6B2G7T0"/>
<dbReference type="PANTHER" id="PTHR43721">
    <property type="entry name" value="ELONGATION FACTOR TU-RELATED"/>
    <property type="match status" value="1"/>
</dbReference>
<dbReference type="SUPFAM" id="SSF50447">
    <property type="entry name" value="Translation proteins"/>
    <property type="match status" value="1"/>
</dbReference>
<sequence>MLTSGTIKKNPESQFLIGPDESGKFIRVSIKSIHRKRSPVDTVYAGQSCSFALKKIKRNEVRKGMVIVSTQPTPTAYWQFKADVHILHHPTTIGPKYQAVGEIFGISLF</sequence>
<dbReference type="PANTHER" id="PTHR43721:SF9">
    <property type="entry name" value="GTP-BINDING PROTEIN 1"/>
    <property type="match status" value="1"/>
</dbReference>
<evidence type="ECO:0000259" key="1">
    <source>
        <dbReference type="Pfam" id="PF03144"/>
    </source>
</evidence>
<dbReference type="InterPro" id="IPR009000">
    <property type="entry name" value="Transl_B-barrel_sf"/>
</dbReference>